<dbReference type="InterPro" id="IPR014710">
    <property type="entry name" value="RmlC-like_jellyroll"/>
</dbReference>
<dbReference type="InterPro" id="IPR036390">
    <property type="entry name" value="WH_DNA-bd_sf"/>
</dbReference>
<dbReference type="GO" id="GO:0003677">
    <property type="term" value="F:DNA binding"/>
    <property type="evidence" value="ECO:0007669"/>
    <property type="project" value="UniProtKB-KW"/>
</dbReference>
<evidence type="ECO:0000256" key="1">
    <source>
        <dbReference type="ARBA" id="ARBA00023015"/>
    </source>
</evidence>
<dbReference type="InterPro" id="IPR018490">
    <property type="entry name" value="cNMP-bd_dom_sf"/>
</dbReference>
<dbReference type="PANTHER" id="PTHR24567:SF28">
    <property type="entry name" value="LISTERIOLYSIN REGULATORY PROTEIN"/>
    <property type="match status" value="1"/>
</dbReference>
<accession>A0A328B8I5</accession>
<keyword evidence="2" id="KW-0238">DNA-binding</keyword>
<keyword evidence="3" id="KW-0804">Transcription</keyword>
<dbReference type="SUPFAM" id="SSF51206">
    <property type="entry name" value="cAMP-binding domain-like"/>
    <property type="match status" value="1"/>
</dbReference>
<dbReference type="PANTHER" id="PTHR24567">
    <property type="entry name" value="CRP FAMILY TRANSCRIPTIONAL REGULATORY PROTEIN"/>
    <property type="match status" value="1"/>
</dbReference>
<evidence type="ECO:0000259" key="4">
    <source>
        <dbReference type="PROSITE" id="PS50042"/>
    </source>
</evidence>
<evidence type="ECO:0000313" key="5">
    <source>
        <dbReference type="EMBL" id="RAK63740.1"/>
    </source>
</evidence>
<dbReference type="GO" id="GO:0003700">
    <property type="term" value="F:DNA-binding transcription factor activity"/>
    <property type="evidence" value="ECO:0007669"/>
    <property type="project" value="TreeGrafter"/>
</dbReference>
<dbReference type="Gene3D" id="2.60.120.10">
    <property type="entry name" value="Jelly Rolls"/>
    <property type="match status" value="1"/>
</dbReference>
<feature type="domain" description="Cyclic nucleotide-binding" evidence="4">
    <location>
        <begin position="44"/>
        <end position="107"/>
    </location>
</feature>
<dbReference type="EMBL" id="QFYS01000007">
    <property type="protein sequence ID" value="RAK63740.1"/>
    <property type="molecule type" value="Genomic_DNA"/>
</dbReference>
<keyword evidence="6" id="KW-1185">Reference proteome</keyword>
<dbReference type="RefSeq" id="WP_111277050.1">
    <property type="nucleotide sequence ID" value="NZ_QFYS01000007.1"/>
</dbReference>
<protein>
    <recommendedName>
        <fullName evidence="4">Cyclic nucleotide-binding domain-containing protein</fullName>
    </recommendedName>
</protein>
<gene>
    <name evidence="5" type="ORF">DJ019_15930</name>
</gene>
<dbReference type="Pfam" id="PF00027">
    <property type="entry name" value="cNMP_binding"/>
    <property type="match status" value="1"/>
</dbReference>
<sequence length="226" mass="24355">MAQGTQSDTDFTRFLAQAFACSPETAGVIAARAAMRGHPSRAVIIRQGDEVSEAHLLWLGRARAVAYAREGQLVLLQEFHPGDLFGALTGPLDPASAADVVAIEDSRTAVFLAVEFITLAEQHACVGLALARSLTRQLRAATERMVARTTLTAAGRIHAELLRLADLADGRSIRPAPVLAALAQRVQTTRETASRTVNALERRGIVRREGETMVIVARTRLEDLVV</sequence>
<evidence type="ECO:0000256" key="3">
    <source>
        <dbReference type="ARBA" id="ARBA00023163"/>
    </source>
</evidence>
<dbReference type="OrthoDB" id="7630420at2"/>
<keyword evidence="1" id="KW-0805">Transcription regulation</keyword>
<comment type="caution">
    <text evidence="5">The sequence shown here is derived from an EMBL/GenBank/DDBJ whole genome shotgun (WGS) entry which is preliminary data.</text>
</comment>
<evidence type="ECO:0000256" key="2">
    <source>
        <dbReference type="ARBA" id="ARBA00023125"/>
    </source>
</evidence>
<dbReference type="Pfam" id="PF13545">
    <property type="entry name" value="HTH_Crp_2"/>
    <property type="match status" value="1"/>
</dbReference>
<dbReference type="InterPro" id="IPR000595">
    <property type="entry name" value="cNMP-bd_dom"/>
</dbReference>
<dbReference type="AlphaFoldDB" id="A0A328B8I5"/>
<dbReference type="PROSITE" id="PS50042">
    <property type="entry name" value="CNMP_BINDING_3"/>
    <property type="match status" value="1"/>
</dbReference>
<dbReference type="InterPro" id="IPR012318">
    <property type="entry name" value="HTH_CRP"/>
</dbReference>
<dbReference type="CDD" id="cd00038">
    <property type="entry name" value="CAP_ED"/>
    <property type="match status" value="1"/>
</dbReference>
<dbReference type="InterPro" id="IPR050397">
    <property type="entry name" value="Env_Response_Regulators"/>
</dbReference>
<name>A0A328B8I5_9CAUL</name>
<proteinExistence type="predicted"/>
<reference evidence="5 6" key="1">
    <citation type="submission" date="2018-05" db="EMBL/GenBank/DDBJ databases">
        <authorList>
            <person name="Lanie J.A."/>
            <person name="Ng W.-L."/>
            <person name="Kazmierczak K.M."/>
            <person name="Andrzejewski T.M."/>
            <person name="Davidsen T.M."/>
            <person name="Wayne K.J."/>
            <person name="Tettelin H."/>
            <person name="Glass J.I."/>
            <person name="Rusch D."/>
            <person name="Podicherti R."/>
            <person name="Tsui H.-C.T."/>
            <person name="Winkler M.E."/>
        </authorList>
    </citation>
    <scope>NUCLEOTIDE SEQUENCE [LARGE SCALE GENOMIC DNA]</scope>
    <source>
        <strain evidence="5 6">BUT-10</strain>
    </source>
</reference>
<dbReference type="GO" id="GO:0005829">
    <property type="term" value="C:cytosol"/>
    <property type="evidence" value="ECO:0007669"/>
    <property type="project" value="TreeGrafter"/>
</dbReference>
<dbReference type="SUPFAM" id="SSF46785">
    <property type="entry name" value="Winged helix' DNA-binding domain"/>
    <property type="match status" value="1"/>
</dbReference>
<dbReference type="Proteomes" id="UP000249524">
    <property type="component" value="Unassembled WGS sequence"/>
</dbReference>
<organism evidence="5 6">
    <name type="scientific">Phenylobacterium kunshanense</name>
    <dbReference type="NCBI Taxonomy" id="1445034"/>
    <lineage>
        <taxon>Bacteria</taxon>
        <taxon>Pseudomonadati</taxon>
        <taxon>Pseudomonadota</taxon>
        <taxon>Alphaproteobacteria</taxon>
        <taxon>Caulobacterales</taxon>
        <taxon>Caulobacteraceae</taxon>
        <taxon>Phenylobacterium</taxon>
    </lineage>
</organism>
<evidence type="ECO:0000313" key="6">
    <source>
        <dbReference type="Proteomes" id="UP000249524"/>
    </source>
</evidence>